<reference evidence="7" key="1">
    <citation type="submission" date="2023-06" db="EMBL/GenBank/DDBJ databases">
        <title>Genome-scale phylogeny and comparative genomics of the fungal order Sordariales.</title>
        <authorList>
            <consortium name="Lawrence Berkeley National Laboratory"/>
            <person name="Hensen N."/>
            <person name="Bonometti L."/>
            <person name="Westerberg I."/>
            <person name="Brannstrom I.O."/>
            <person name="Guillou S."/>
            <person name="Cros-Aarteil S."/>
            <person name="Calhoun S."/>
            <person name="Haridas S."/>
            <person name="Kuo A."/>
            <person name="Mondo S."/>
            <person name="Pangilinan J."/>
            <person name="Riley R."/>
            <person name="Labutti K."/>
            <person name="Andreopoulos B."/>
            <person name="Lipzen A."/>
            <person name="Chen C."/>
            <person name="Yanf M."/>
            <person name="Daum C."/>
            <person name="Ng V."/>
            <person name="Clum A."/>
            <person name="Steindorff A."/>
            <person name="Ohm R."/>
            <person name="Martin F."/>
            <person name="Silar P."/>
            <person name="Natvig D."/>
            <person name="Lalanne C."/>
            <person name="Gautier V."/>
            <person name="Ament-Velasquez S.L."/>
            <person name="Kruys A."/>
            <person name="Hutchinson M.I."/>
            <person name="Powell A.J."/>
            <person name="Barry K."/>
            <person name="Miller A.N."/>
            <person name="Grigoriev I.V."/>
            <person name="Debuchy R."/>
            <person name="Gladieux P."/>
            <person name="Thoren M.H."/>
            <person name="Johannesson H."/>
        </authorList>
    </citation>
    <scope>NUCLEOTIDE SEQUENCE</scope>
    <source>
        <strain evidence="7">SMH4607-1</strain>
    </source>
</reference>
<dbReference type="Gene3D" id="1.20.58.340">
    <property type="entry name" value="Magnesium transport protein CorA, transmembrane region"/>
    <property type="match status" value="1"/>
</dbReference>
<dbReference type="GO" id="GO:0016020">
    <property type="term" value="C:membrane"/>
    <property type="evidence" value="ECO:0007669"/>
    <property type="project" value="UniProtKB-SubCell"/>
</dbReference>
<dbReference type="InterPro" id="IPR045863">
    <property type="entry name" value="CorA_TM1_TM2"/>
</dbReference>
<dbReference type="SUPFAM" id="SSF144083">
    <property type="entry name" value="Magnesium transport protein CorA, transmembrane region"/>
    <property type="match status" value="1"/>
</dbReference>
<evidence type="ECO:0000256" key="6">
    <source>
        <dbReference type="SAM" id="Phobius"/>
    </source>
</evidence>
<evidence type="ECO:0000313" key="8">
    <source>
        <dbReference type="Proteomes" id="UP001172102"/>
    </source>
</evidence>
<dbReference type="InterPro" id="IPR002523">
    <property type="entry name" value="MgTranspt_CorA/ZnTranspt_ZntB"/>
</dbReference>
<keyword evidence="2 6" id="KW-0812">Transmembrane</keyword>
<organism evidence="7 8">
    <name type="scientific">Lasiosphaeris hirsuta</name>
    <dbReference type="NCBI Taxonomy" id="260670"/>
    <lineage>
        <taxon>Eukaryota</taxon>
        <taxon>Fungi</taxon>
        <taxon>Dikarya</taxon>
        <taxon>Ascomycota</taxon>
        <taxon>Pezizomycotina</taxon>
        <taxon>Sordariomycetes</taxon>
        <taxon>Sordariomycetidae</taxon>
        <taxon>Sordariales</taxon>
        <taxon>Lasiosphaeriaceae</taxon>
        <taxon>Lasiosphaeris</taxon>
    </lineage>
</organism>
<evidence type="ECO:0000256" key="3">
    <source>
        <dbReference type="ARBA" id="ARBA00022989"/>
    </source>
</evidence>
<gene>
    <name evidence="7" type="ORF">B0H67DRAFT_102928</name>
</gene>
<comment type="subcellular location">
    <subcellularLocation>
        <location evidence="1">Membrane</location>
        <topology evidence="1">Multi-pass membrane protein</topology>
    </subcellularLocation>
</comment>
<comment type="caution">
    <text evidence="7">The sequence shown here is derived from an EMBL/GenBank/DDBJ whole genome shotgun (WGS) entry which is preliminary data.</text>
</comment>
<keyword evidence="4 6" id="KW-0472">Membrane</keyword>
<protein>
    <submittedName>
        <fullName evidence="7">Uncharacterized protein</fullName>
    </submittedName>
</protein>
<dbReference type="Proteomes" id="UP001172102">
    <property type="component" value="Unassembled WGS sequence"/>
</dbReference>
<keyword evidence="8" id="KW-1185">Reference proteome</keyword>
<dbReference type="Pfam" id="PF01544">
    <property type="entry name" value="CorA"/>
    <property type="match status" value="1"/>
</dbReference>
<sequence length="221" mass="24681">MVLFLQEDLVYRQPDDDSPSQSLWAASKNWLILDRLLAVQSLVLQEIEDGVNDLLKPAPPRFSSVQGLEKGKEMEYSPTSMESRLDTGSSNSGGGGGGGAEIDFYKKFSIQSPSKTLTRCRNVVRDDLITPTTHLLDMMYKSVAIRDARLSLGLNASLWRLSWITFIFLPLTFLSGFFGMNIDWLSNSPSAKWYSRTDSLTLYFPTDSSPSAGTSYPQLSW</sequence>
<evidence type="ECO:0000256" key="4">
    <source>
        <dbReference type="ARBA" id="ARBA00023136"/>
    </source>
</evidence>
<feature type="region of interest" description="Disordered" evidence="5">
    <location>
        <begin position="65"/>
        <end position="96"/>
    </location>
</feature>
<accession>A0AA40AYG9</accession>
<proteinExistence type="predicted"/>
<dbReference type="GO" id="GO:0046873">
    <property type="term" value="F:metal ion transmembrane transporter activity"/>
    <property type="evidence" value="ECO:0007669"/>
    <property type="project" value="InterPro"/>
</dbReference>
<evidence type="ECO:0000256" key="2">
    <source>
        <dbReference type="ARBA" id="ARBA00022692"/>
    </source>
</evidence>
<name>A0AA40AYG9_9PEZI</name>
<feature type="transmembrane region" description="Helical" evidence="6">
    <location>
        <begin position="158"/>
        <end position="180"/>
    </location>
</feature>
<evidence type="ECO:0000313" key="7">
    <source>
        <dbReference type="EMBL" id="KAK0724350.1"/>
    </source>
</evidence>
<evidence type="ECO:0000256" key="5">
    <source>
        <dbReference type="SAM" id="MobiDB-lite"/>
    </source>
</evidence>
<dbReference type="AlphaFoldDB" id="A0AA40AYG9"/>
<keyword evidence="3 6" id="KW-1133">Transmembrane helix</keyword>
<dbReference type="EMBL" id="JAUKUA010000002">
    <property type="protein sequence ID" value="KAK0724350.1"/>
    <property type="molecule type" value="Genomic_DNA"/>
</dbReference>
<evidence type="ECO:0000256" key="1">
    <source>
        <dbReference type="ARBA" id="ARBA00004141"/>
    </source>
</evidence>